<protein>
    <submittedName>
        <fullName evidence="2">Uncharacterized protein</fullName>
    </submittedName>
</protein>
<dbReference type="PANTHER" id="PTHR22954">
    <property type="entry name" value="RETROVIRAL PROTEASE-RELATED"/>
    <property type="match status" value="1"/>
</dbReference>
<proteinExistence type="predicted"/>
<organism evidence="2 3">
    <name type="scientific">Trichostrongylus colubriformis</name>
    <name type="common">Black scour worm</name>
    <dbReference type="NCBI Taxonomy" id="6319"/>
    <lineage>
        <taxon>Eukaryota</taxon>
        <taxon>Metazoa</taxon>
        <taxon>Ecdysozoa</taxon>
        <taxon>Nematoda</taxon>
        <taxon>Chromadorea</taxon>
        <taxon>Rhabditida</taxon>
        <taxon>Rhabditina</taxon>
        <taxon>Rhabditomorpha</taxon>
        <taxon>Strongyloidea</taxon>
        <taxon>Trichostrongylidae</taxon>
        <taxon>Trichostrongylus</taxon>
    </lineage>
</organism>
<comment type="caution">
    <text evidence="2">The sequence shown here is derived from an EMBL/GenBank/DDBJ whole genome shotgun (WGS) entry which is preliminary data.</text>
</comment>
<accession>A0AAN8FFB5</accession>
<dbReference type="AlphaFoldDB" id="A0AAN8FFB5"/>
<keyword evidence="3" id="KW-1185">Reference proteome</keyword>
<evidence type="ECO:0000313" key="3">
    <source>
        <dbReference type="Proteomes" id="UP001331761"/>
    </source>
</evidence>
<feature type="region of interest" description="Disordered" evidence="1">
    <location>
        <begin position="173"/>
        <end position="197"/>
    </location>
</feature>
<sequence length="256" mass="29182">MYSRRLFVASARPLYIVTTPVKFQVSKTQSWDYSRGPPVTTAITPTINMTTVGYLKGQITKTTKALEETNLLAQDILADKGAEEERTRGKINTSTERTRQYMEVLNKLQQQTSNLLTDWKRAESHANKKQDDDEGSSLLQEFQNHWESTNCESQLTLARINISFMERAIEEVQAAQEKEQQRRDEAEHPAPIPSHLIQTPKLELPTFAGDITLFPEFWEIFAAAIHNHPYMTDATKLIYLKRALQGDAKDIVASVQ</sequence>
<name>A0AAN8FFB5_TRICO</name>
<gene>
    <name evidence="2" type="ORF">GCK32_022831</name>
</gene>
<dbReference type="Pfam" id="PF03564">
    <property type="entry name" value="DUF1759"/>
    <property type="match status" value="1"/>
</dbReference>
<feature type="non-terminal residue" evidence="2">
    <location>
        <position position="256"/>
    </location>
</feature>
<dbReference type="EMBL" id="WIXE01010051">
    <property type="protein sequence ID" value="KAK5977921.1"/>
    <property type="molecule type" value="Genomic_DNA"/>
</dbReference>
<dbReference type="InterPro" id="IPR005312">
    <property type="entry name" value="DUF1759"/>
</dbReference>
<reference evidence="2 3" key="1">
    <citation type="submission" date="2019-10" db="EMBL/GenBank/DDBJ databases">
        <title>Assembly and Annotation for the nematode Trichostrongylus colubriformis.</title>
        <authorList>
            <person name="Martin J."/>
        </authorList>
    </citation>
    <scope>NUCLEOTIDE SEQUENCE [LARGE SCALE GENOMIC DNA]</scope>
    <source>
        <strain evidence="2">G859</strain>
        <tissue evidence="2">Whole worm</tissue>
    </source>
</reference>
<evidence type="ECO:0000256" key="1">
    <source>
        <dbReference type="SAM" id="MobiDB-lite"/>
    </source>
</evidence>
<dbReference type="Proteomes" id="UP001331761">
    <property type="component" value="Unassembled WGS sequence"/>
</dbReference>
<dbReference type="PANTHER" id="PTHR22954:SF3">
    <property type="entry name" value="PROTEIN CBG08539"/>
    <property type="match status" value="1"/>
</dbReference>
<evidence type="ECO:0000313" key="2">
    <source>
        <dbReference type="EMBL" id="KAK5977921.1"/>
    </source>
</evidence>
<feature type="compositionally biased region" description="Basic and acidic residues" evidence="1">
    <location>
        <begin position="176"/>
        <end position="188"/>
    </location>
</feature>